<dbReference type="AlphaFoldDB" id="A0A1H8IGC6"/>
<evidence type="ECO:0000313" key="1">
    <source>
        <dbReference type="EMBL" id="SEN67017.1"/>
    </source>
</evidence>
<proteinExistence type="predicted"/>
<organism evidence="1 2">
    <name type="scientific">Lihuaxuella thermophila</name>
    <dbReference type="NCBI Taxonomy" id="1173111"/>
    <lineage>
        <taxon>Bacteria</taxon>
        <taxon>Bacillati</taxon>
        <taxon>Bacillota</taxon>
        <taxon>Bacilli</taxon>
        <taxon>Bacillales</taxon>
        <taxon>Thermoactinomycetaceae</taxon>
        <taxon>Lihuaxuella</taxon>
    </lineage>
</organism>
<name>A0A1H8IGC6_9BACL</name>
<accession>A0A1H8IGC6</accession>
<gene>
    <name evidence="1" type="ORF">SAMN05444955_11756</name>
</gene>
<evidence type="ECO:0000313" key="2">
    <source>
        <dbReference type="Proteomes" id="UP000199695"/>
    </source>
</evidence>
<sequence>MLAESLFSLKEGGFFLYENDKIRIFIHGDGRQAMTDLVDV</sequence>
<reference evidence="1 2" key="1">
    <citation type="submission" date="2016-10" db="EMBL/GenBank/DDBJ databases">
        <authorList>
            <person name="de Groot N.N."/>
        </authorList>
    </citation>
    <scope>NUCLEOTIDE SEQUENCE [LARGE SCALE GENOMIC DNA]</scope>
    <source>
        <strain evidence="1 2">DSM 46701</strain>
    </source>
</reference>
<dbReference type="EMBL" id="FOCQ01000017">
    <property type="protein sequence ID" value="SEN67017.1"/>
    <property type="molecule type" value="Genomic_DNA"/>
</dbReference>
<keyword evidence="2" id="KW-1185">Reference proteome</keyword>
<dbReference type="Proteomes" id="UP000199695">
    <property type="component" value="Unassembled WGS sequence"/>
</dbReference>
<protein>
    <submittedName>
        <fullName evidence="1">Uncharacterized protein</fullName>
    </submittedName>
</protein>